<feature type="region of interest" description="Disordered" evidence="1">
    <location>
        <begin position="42"/>
        <end position="62"/>
    </location>
</feature>
<proteinExistence type="predicted"/>
<organism evidence="2 3">
    <name type="scientific">Drosophila virilis</name>
    <name type="common">Fruit fly</name>
    <dbReference type="NCBI Taxonomy" id="7244"/>
    <lineage>
        <taxon>Eukaryota</taxon>
        <taxon>Metazoa</taxon>
        <taxon>Ecdysozoa</taxon>
        <taxon>Arthropoda</taxon>
        <taxon>Hexapoda</taxon>
        <taxon>Insecta</taxon>
        <taxon>Pterygota</taxon>
        <taxon>Neoptera</taxon>
        <taxon>Endopterygota</taxon>
        <taxon>Diptera</taxon>
        <taxon>Brachycera</taxon>
        <taxon>Muscomorpha</taxon>
        <taxon>Ephydroidea</taxon>
        <taxon>Drosophilidae</taxon>
        <taxon>Drosophila</taxon>
    </lineage>
</organism>
<dbReference type="InParanoid" id="A0A0Q9W4H2"/>
<name>A0A0Q9W4H2_DROVI</name>
<accession>A0A0Q9W4H2</accession>
<dbReference type="Proteomes" id="UP000008792">
    <property type="component" value="Unassembled WGS sequence"/>
</dbReference>
<sequence>MASNKLGTVFNKLGQQLITLETEADLRVDWALGIAWQDLHPNIKPPTPAKVRNSPLNANQAT</sequence>
<dbReference type="AlphaFoldDB" id="A0A0Q9W4H2"/>
<keyword evidence="3" id="KW-1185">Reference proteome</keyword>
<dbReference type="EMBL" id="CH940648">
    <property type="protein sequence ID" value="KRF79746.1"/>
    <property type="molecule type" value="Genomic_DNA"/>
</dbReference>
<gene>
    <name evidence="2" type="primary">Dvir\GJ25778</name>
    <name evidence="2" type="ORF">Dvir_GJ25778</name>
</gene>
<evidence type="ECO:0000256" key="1">
    <source>
        <dbReference type="SAM" id="MobiDB-lite"/>
    </source>
</evidence>
<protein>
    <submittedName>
        <fullName evidence="2">Uncharacterized protein</fullName>
    </submittedName>
</protein>
<reference evidence="2 3" key="1">
    <citation type="journal article" date="2007" name="Nature">
        <title>Evolution of genes and genomes on the Drosophila phylogeny.</title>
        <authorList>
            <consortium name="Drosophila 12 Genomes Consortium"/>
            <person name="Clark A.G."/>
            <person name="Eisen M.B."/>
            <person name="Smith D.R."/>
            <person name="Bergman C.M."/>
            <person name="Oliver B."/>
            <person name="Markow T.A."/>
            <person name="Kaufman T.C."/>
            <person name="Kellis M."/>
            <person name="Gelbart W."/>
            <person name="Iyer V.N."/>
            <person name="Pollard D.A."/>
            <person name="Sackton T.B."/>
            <person name="Larracuente A.M."/>
            <person name="Singh N.D."/>
            <person name="Abad J.P."/>
            <person name="Abt D.N."/>
            <person name="Adryan B."/>
            <person name="Aguade M."/>
            <person name="Akashi H."/>
            <person name="Anderson W.W."/>
            <person name="Aquadro C.F."/>
            <person name="Ardell D.H."/>
            <person name="Arguello R."/>
            <person name="Artieri C.G."/>
            <person name="Barbash D.A."/>
            <person name="Barker D."/>
            <person name="Barsanti P."/>
            <person name="Batterham P."/>
            <person name="Batzoglou S."/>
            <person name="Begun D."/>
            <person name="Bhutkar A."/>
            <person name="Blanco E."/>
            <person name="Bosak S.A."/>
            <person name="Bradley R.K."/>
            <person name="Brand A.D."/>
            <person name="Brent M.R."/>
            <person name="Brooks A.N."/>
            <person name="Brown R.H."/>
            <person name="Butlin R.K."/>
            <person name="Caggese C."/>
            <person name="Calvi B.R."/>
            <person name="Bernardo de Carvalho A."/>
            <person name="Caspi A."/>
            <person name="Castrezana S."/>
            <person name="Celniker S.E."/>
            <person name="Chang J.L."/>
            <person name="Chapple C."/>
            <person name="Chatterji S."/>
            <person name="Chinwalla A."/>
            <person name="Civetta A."/>
            <person name="Clifton S.W."/>
            <person name="Comeron J.M."/>
            <person name="Costello J.C."/>
            <person name="Coyne J.A."/>
            <person name="Daub J."/>
            <person name="David R.G."/>
            <person name="Delcher A.L."/>
            <person name="Delehaunty K."/>
            <person name="Do C.B."/>
            <person name="Ebling H."/>
            <person name="Edwards K."/>
            <person name="Eickbush T."/>
            <person name="Evans J.D."/>
            <person name="Filipski A."/>
            <person name="Findeiss S."/>
            <person name="Freyhult E."/>
            <person name="Fulton L."/>
            <person name="Fulton R."/>
            <person name="Garcia A.C."/>
            <person name="Gardiner A."/>
            <person name="Garfield D.A."/>
            <person name="Garvin B.E."/>
            <person name="Gibson G."/>
            <person name="Gilbert D."/>
            <person name="Gnerre S."/>
            <person name="Godfrey J."/>
            <person name="Good R."/>
            <person name="Gotea V."/>
            <person name="Gravely B."/>
            <person name="Greenberg A.J."/>
            <person name="Griffiths-Jones S."/>
            <person name="Gross S."/>
            <person name="Guigo R."/>
            <person name="Gustafson E.A."/>
            <person name="Haerty W."/>
            <person name="Hahn M.W."/>
            <person name="Halligan D.L."/>
            <person name="Halpern A.L."/>
            <person name="Halter G.M."/>
            <person name="Han M.V."/>
            <person name="Heger A."/>
            <person name="Hillier L."/>
            <person name="Hinrichs A.S."/>
            <person name="Holmes I."/>
            <person name="Hoskins R.A."/>
            <person name="Hubisz M.J."/>
            <person name="Hultmark D."/>
            <person name="Huntley M.A."/>
            <person name="Jaffe D.B."/>
            <person name="Jagadeeshan S."/>
            <person name="Jeck W.R."/>
            <person name="Johnson J."/>
            <person name="Jones C.D."/>
            <person name="Jordan W.C."/>
            <person name="Karpen G.H."/>
            <person name="Kataoka E."/>
            <person name="Keightley P.D."/>
            <person name="Kheradpour P."/>
            <person name="Kirkness E.F."/>
            <person name="Koerich L.B."/>
            <person name="Kristiansen K."/>
            <person name="Kudrna D."/>
            <person name="Kulathinal R.J."/>
            <person name="Kumar S."/>
            <person name="Kwok R."/>
            <person name="Lander E."/>
            <person name="Langley C.H."/>
            <person name="Lapoint R."/>
            <person name="Lazzaro B.P."/>
            <person name="Lee S.J."/>
            <person name="Levesque L."/>
            <person name="Li R."/>
            <person name="Lin C.F."/>
            <person name="Lin M.F."/>
            <person name="Lindblad-Toh K."/>
            <person name="Llopart A."/>
            <person name="Long M."/>
            <person name="Low L."/>
            <person name="Lozovsky E."/>
            <person name="Lu J."/>
            <person name="Luo M."/>
            <person name="Machado C.A."/>
            <person name="Makalowski W."/>
            <person name="Marzo M."/>
            <person name="Matsuda M."/>
            <person name="Matzkin L."/>
            <person name="McAllister B."/>
            <person name="McBride C.S."/>
            <person name="McKernan B."/>
            <person name="McKernan K."/>
            <person name="Mendez-Lago M."/>
            <person name="Minx P."/>
            <person name="Mollenhauer M.U."/>
            <person name="Montooth K."/>
            <person name="Mount S.M."/>
            <person name="Mu X."/>
            <person name="Myers E."/>
            <person name="Negre B."/>
            <person name="Newfeld S."/>
            <person name="Nielsen R."/>
            <person name="Noor M.A."/>
            <person name="O'Grady P."/>
            <person name="Pachter L."/>
            <person name="Papaceit M."/>
            <person name="Parisi M.J."/>
            <person name="Parisi M."/>
            <person name="Parts L."/>
            <person name="Pedersen J.S."/>
            <person name="Pesole G."/>
            <person name="Phillippy A.M."/>
            <person name="Ponting C.P."/>
            <person name="Pop M."/>
            <person name="Porcelli D."/>
            <person name="Powell J.R."/>
            <person name="Prohaska S."/>
            <person name="Pruitt K."/>
            <person name="Puig M."/>
            <person name="Quesneville H."/>
            <person name="Ram K.R."/>
            <person name="Rand D."/>
            <person name="Rasmussen M.D."/>
            <person name="Reed L.K."/>
            <person name="Reenan R."/>
            <person name="Reily A."/>
            <person name="Remington K.A."/>
            <person name="Rieger T.T."/>
            <person name="Ritchie M.G."/>
            <person name="Robin C."/>
            <person name="Rogers Y.H."/>
            <person name="Rohde C."/>
            <person name="Rozas J."/>
            <person name="Rubenfield M.J."/>
            <person name="Ruiz A."/>
            <person name="Russo S."/>
            <person name="Salzberg S.L."/>
            <person name="Sanchez-Gracia A."/>
            <person name="Saranga D.J."/>
            <person name="Sato H."/>
            <person name="Schaeffer S.W."/>
            <person name="Schatz M.C."/>
            <person name="Schlenke T."/>
            <person name="Schwartz R."/>
            <person name="Segarra C."/>
            <person name="Singh R.S."/>
            <person name="Sirot L."/>
            <person name="Sirota M."/>
            <person name="Sisneros N.B."/>
            <person name="Smith C.D."/>
            <person name="Smith T.F."/>
            <person name="Spieth J."/>
            <person name="Stage D.E."/>
            <person name="Stark A."/>
            <person name="Stephan W."/>
            <person name="Strausberg R.L."/>
            <person name="Strempel S."/>
            <person name="Sturgill D."/>
            <person name="Sutton G."/>
            <person name="Sutton G.G."/>
            <person name="Tao W."/>
            <person name="Teichmann S."/>
            <person name="Tobari Y.N."/>
            <person name="Tomimura Y."/>
            <person name="Tsolas J.M."/>
            <person name="Valente V.L."/>
            <person name="Venter E."/>
            <person name="Venter J.C."/>
            <person name="Vicario S."/>
            <person name="Vieira F.G."/>
            <person name="Vilella A.J."/>
            <person name="Villasante A."/>
            <person name="Walenz B."/>
            <person name="Wang J."/>
            <person name="Wasserman M."/>
            <person name="Watts T."/>
            <person name="Wilson D."/>
            <person name="Wilson R.K."/>
            <person name="Wing R.A."/>
            <person name="Wolfner M.F."/>
            <person name="Wong A."/>
            <person name="Wong G.K."/>
            <person name="Wu C.I."/>
            <person name="Wu G."/>
            <person name="Yamamoto D."/>
            <person name="Yang H.P."/>
            <person name="Yang S.P."/>
            <person name="Yorke J.A."/>
            <person name="Yoshida K."/>
            <person name="Zdobnov E."/>
            <person name="Zhang P."/>
            <person name="Zhang Y."/>
            <person name="Zimin A.V."/>
            <person name="Baldwin J."/>
            <person name="Abdouelleil A."/>
            <person name="Abdulkadir J."/>
            <person name="Abebe A."/>
            <person name="Abera B."/>
            <person name="Abreu J."/>
            <person name="Acer S.C."/>
            <person name="Aftuck L."/>
            <person name="Alexander A."/>
            <person name="An P."/>
            <person name="Anderson E."/>
            <person name="Anderson S."/>
            <person name="Arachi H."/>
            <person name="Azer M."/>
            <person name="Bachantsang P."/>
            <person name="Barry A."/>
            <person name="Bayul T."/>
            <person name="Berlin A."/>
            <person name="Bessette D."/>
            <person name="Bloom T."/>
            <person name="Blye J."/>
            <person name="Boguslavskiy L."/>
            <person name="Bonnet C."/>
            <person name="Boukhgalter B."/>
            <person name="Bourzgui I."/>
            <person name="Brown A."/>
            <person name="Cahill P."/>
            <person name="Channer S."/>
            <person name="Cheshatsang Y."/>
            <person name="Chuda L."/>
            <person name="Citroen M."/>
            <person name="Collymore A."/>
            <person name="Cooke P."/>
            <person name="Costello M."/>
            <person name="D'Aco K."/>
            <person name="Daza R."/>
            <person name="De Haan G."/>
            <person name="DeGray S."/>
            <person name="DeMaso C."/>
            <person name="Dhargay N."/>
            <person name="Dooley K."/>
            <person name="Dooley E."/>
            <person name="Doricent M."/>
            <person name="Dorje P."/>
            <person name="Dorjee K."/>
            <person name="Dupes A."/>
            <person name="Elong R."/>
            <person name="Falk J."/>
            <person name="Farina A."/>
            <person name="Faro S."/>
            <person name="Ferguson D."/>
            <person name="Fisher S."/>
            <person name="Foley C.D."/>
            <person name="Franke A."/>
            <person name="Friedrich D."/>
            <person name="Gadbois L."/>
            <person name="Gearin G."/>
            <person name="Gearin C.R."/>
            <person name="Giannoukos G."/>
            <person name="Goode T."/>
            <person name="Graham J."/>
            <person name="Grandbois E."/>
            <person name="Grewal S."/>
            <person name="Gyaltsen K."/>
            <person name="Hafez N."/>
            <person name="Hagos B."/>
            <person name="Hall J."/>
            <person name="Henson C."/>
            <person name="Hollinger A."/>
            <person name="Honan T."/>
            <person name="Huard M.D."/>
            <person name="Hughes L."/>
            <person name="Hurhula B."/>
            <person name="Husby M.E."/>
            <person name="Kamat A."/>
            <person name="Kanga B."/>
            <person name="Kashin S."/>
            <person name="Khazanovich D."/>
            <person name="Kisner P."/>
            <person name="Lance K."/>
            <person name="Lara M."/>
            <person name="Lee W."/>
            <person name="Lennon N."/>
            <person name="Letendre F."/>
            <person name="LeVine R."/>
            <person name="Lipovsky A."/>
            <person name="Liu X."/>
            <person name="Liu J."/>
            <person name="Liu S."/>
            <person name="Lokyitsang T."/>
            <person name="Lokyitsang Y."/>
            <person name="Lubonja R."/>
            <person name="Lui A."/>
            <person name="MacDonald P."/>
            <person name="Magnisalis V."/>
            <person name="Maru K."/>
            <person name="Matthews C."/>
            <person name="McCusker W."/>
            <person name="McDonough S."/>
            <person name="Mehta T."/>
            <person name="Meldrim J."/>
            <person name="Meneus L."/>
            <person name="Mihai O."/>
            <person name="Mihalev A."/>
            <person name="Mihova T."/>
            <person name="Mittelman R."/>
            <person name="Mlenga V."/>
            <person name="Montmayeur A."/>
            <person name="Mulrain L."/>
            <person name="Navidi A."/>
            <person name="Naylor J."/>
            <person name="Negash T."/>
            <person name="Nguyen T."/>
            <person name="Nguyen N."/>
            <person name="Nicol R."/>
            <person name="Norbu C."/>
            <person name="Norbu N."/>
            <person name="Novod N."/>
            <person name="O'Neill B."/>
            <person name="Osman S."/>
            <person name="Markiewicz E."/>
            <person name="Oyono O.L."/>
            <person name="Patti C."/>
            <person name="Phunkhang P."/>
            <person name="Pierre F."/>
            <person name="Priest M."/>
            <person name="Raghuraman S."/>
            <person name="Rege F."/>
            <person name="Reyes R."/>
            <person name="Rise C."/>
            <person name="Rogov P."/>
            <person name="Ross K."/>
            <person name="Ryan E."/>
            <person name="Settipalli S."/>
            <person name="Shea T."/>
            <person name="Sherpa N."/>
            <person name="Shi L."/>
            <person name="Shih D."/>
            <person name="Sparrow T."/>
            <person name="Spaulding J."/>
            <person name="Stalker J."/>
            <person name="Stange-Thomann N."/>
            <person name="Stavropoulos S."/>
            <person name="Stone C."/>
            <person name="Strader C."/>
            <person name="Tesfaye S."/>
            <person name="Thomson T."/>
            <person name="Thoulutsang Y."/>
            <person name="Thoulutsang D."/>
            <person name="Topham K."/>
            <person name="Topping I."/>
            <person name="Tsamla T."/>
            <person name="Vassiliev H."/>
            <person name="Vo A."/>
            <person name="Wangchuk T."/>
            <person name="Wangdi T."/>
            <person name="Weiand M."/>
            <person name="Wilkinson J."/>
            <person name="Wilson A."/>
            <person name="Yadav S."/>
            <person name="Young G."/>
            <person name="Yu Q."/>
            <person name="Zembek L."/>
            <person name="Zhong D."/>
            <person name="Zimmer A."/>
            <person name="Zwirko Z."/>
            <person name="Jaffe D.B."/>
            <person name="Alvarez P."/>
            <person name="Brockman W."/>
            <person name="Butler J."/>
            <person name="Chin C."/>
            <person name="Gnerre S."/>
            <person name="Grabherr M."/>
            <person name="Kleber M."/>
            <person name="Mauceli E."/>
            <person name="MacCallum I."/>
        </authorList>
    </citation>
    <scope>NUCLEOTIDE SEQUENCE [LARGE SCALE GENOMIC DNA]</scope>
    <source>
        <strain evidence="3">Tucson 15010-1051.87</strain>
    </source>
</reference>
<evidence type="ECO:0000313" key="3">
    <source>
        <dbReference type="Proteomes" id="UP000008792"/>
    </source>
</evidence>
<evidence type="ECO:0000313" key="2">
    <source>
        <dbReference type="EMBL" id="KRF79746.1"/>
    </source>
</evidence>